<feature type="region of interest" description="Disordered" evidence="1">
    <location>
        <begin position="1"/>
        <end position="96"/>
    </location>
</feature>
<comment type="caution">
    <text evidence="2">The sequence shown here is derived from an EMBL/GenBank/DDBJ whole genome shotgun (WGS) entry which is preliminary data.</text>
</comment>
<protein>
    <submittedName>
        <fullName evidence="2">Uncharacterized protein</fullName>
    </submittedName>
</protein>
<proteinExistence type="predicted"/>
<evidence type="ECO:0000313" key="3">
    <source>
        <dbReference type="Proteomes" id="UP001266305"/>
    </source>
</evidence>
<feature type="compositionally biased region" description="Basic and acidic residues" evidence="1">
    <location>
        <begin position="1"/>
        <end position="64"/>
    </location>
</feature>
<sequence length="206" mass="22055">MDARERRSEEGAAEGDWERQRDGDAWRAVDDGPSDRTGRRDRGKESRGDRGTDTGRRVRTRDVGGADPGGGGEARRPQAQPRGFHRDPLAVPPVPSSLAVCRGFQKSWRHCLSSASSEALPPMLCSKQGQGEGSARSSRLPEESPDQTGARAGRGPVGTSGFSPSLLKFPCPLHIENTQVFKGALGASFTHPHLRPSVSIPVKTPG</sequence>
<dbReference type="EMBL" id="JASSZA010000001">
    <property type="protein sequence ID" value="KAK2120964.1"/>
    <property type="molecule type" value="Genomic_DNA"/>
</dbReference>
<dbReference type="Proteomes" id="UP001266305">
    <property type="component" value="Unassembled WGS sequence"/>
</dbReference>
<gene>
    <name evidence="2" type="ORF">P7K49_002350</name>
</gene>
<feature type="region of interest" description="Disordered" evidence="1">
    <location>
        <begin position="112"/>
        <end position="161"/>
    </location>
</feature>
<name>A0ABQ9WH55_SAGOE</name>
<evidence type="ECO:0000256" key="1">
    <source>
        <dbReference type="SAM" id="MobiDB-lite"/>
    </source>
</evidence>
<evidence type="ECO:0000313" key="2">
    <source>
        <dbReference type="EMBL" id="KAK2120964.1"/>
    </source>
</evidence>
<keyword evidence="3" id="KW-1185">Reference proteome</keyword>
<organism evidence="2 3">
    <name type="scientific">Saguinus oedipus</name>
    <name type="common">Cotton-top tamarin</name>
    <name type="synonym">Oedipomidas oedipus</name>
    <dbReference type="NCBI Taxonomy" id="9490"/>
    <lineage>
        <taxon>Eukaryota</taxon>
        <taxon>Metazoa</taxon>
        <taxon>Chordata</taxon>
        <taxon>Craniata</taxon>
        <taxon>Vertebrata</taxon>
        <taxon>Euteleostomi</taxon>
        <taxon>Mammalia</taxon>
        <taxon>Eutheria</taxon>
        <taxon>Euarchontoglires</taxon>
        <taxon>Primates</taxon>
        <taxon>Haplorrhini</taxon>
        <taxon>Platyrrhini</taxon>
        <taxon>Cebidae</taxon>
        <taxon>Callitrichinae</taxon>
        <taxon>Saguinus</taxon>
    </lineage>
</organism>
<reference evidence="2 3" key="1">
    <citation type="submission" date="2023-05" db="EMBL/GenBank/DDBJ databases">
        <title>B98-5 Cell Line De Novo Hybrid Assembly: An Optical Mapping Approach.</title>
        <authorList>
            <person name="Kananen K."/>
            <person name="Auerbach J.A."/>
            <person name="Kautto E."/>
            <person name="Blachly J.S."/>
        </authorList>
    </citation>
    <scope>NUCLEOTIDE SEQUENCE [LARGE SCALE GENOMIC DNA]</scope>
    <source>
        <strain evidence="2">B95-8</strain>
        <tissue evidence="2">Cell line</tissue>
    </source>
</reference>
<accession>A0ABQ9WH55</accession>